<keyword evidence="8" id="KW-0460">Magnesium</keyword>
<dbReference type="InterPro" id="IPR034160">
    <property type="entry name" value="TOPRIM_GyrB"/>
</dbReference>
<sequence length="641" mass="71463">MAKQTMTYDASSISVLEGLEAVRKRPGMYIGSVSRKGLNHLIYEIVDNAVDEHLAGFCDRIEVTLEKDGSCTVNDNGRGIPVGMHEKGMSAERLVFTTLHAGGKFDDSVYKTSGGLHGVGSSVVNALSTYLDIKVSREGAIHHDRYERGIPVIDLENGLLPVIGKSRKTGTLINFLPDPEIFEKTNFAAEEVKSRLHETAYLNPTLTIVFEDRRGAETEHIEFHEPDGIIGFVKDLNQHKESLHEPIYFKGEAEGITVECAFQYVNEFHENVLGFCNNIYNAEGGTHLTGFKTTFTTVMNNYARELGILKEKDANFTGADIRNGLTAVISIKHPAPRFEGQTKTKLDNQDAAKASGKVTGEEVVLYFDRNLETLKSVLSCAEKAAKIRKSEEKAKTNMLTRQKYSFDSNGKLSNCESRKPEQCEIFIVEGDSAGGSAKNARDRNYQAILPIRGKILNVEKASIDKVLANAEIKTMINAFGCGFSEGYGNDFDISKLRYNKIIIMADADVDGAHISTLLLTLFYRFMPDLIYEGHVYIAMPPLYKAVPSRGTEEYLYDDKALEKYRRAHKGPFTLQRYKGLGEMDADQLWETTLNPATRRLKLVEIEDARMASNVTELLMGTEVPPRRAFIYEHASDAELDV</sequence>
<dbReference type="CDD" id="cd03366">
    <property type="entry name" value="TOPRIM_TopoIIA_GyrB"/>
    <property type="match status" value="1"/>
</dbReference>
<evidence type="ECO:0000313" key="14">
    <source>
        <dbReference type="Proteomes" id="UP000306509"/>
    </source>
</evidence>
<dbReference type="InterPro" id="IPR002288">
    <property type="entry name" value="DNA_gyrase_B_C"/>
</dbReference>
<dbReference type="GO" id="GO:0003677">
    <property type="term" value="F:DNA binding"/>
    <property type="evidence" value="ECO:0007669"/>
    <property type="project" value="UniProtKB-KW"/>
</dbReference>
<dbReference type="PRINTS" id="PR01159">
    <property type="entry name" value="DNAGYRASEB"/>
</dbReference>
<dbReference type="Pfam" id="PF02518">
    <property type="entry name" value="HATPase_c"/>
    <property type="match status" value="1"/>
</dbReference>
<dbReference type="InterPro" id="IPR000565">
    <property type="entry name" value="Topo_IIA_B"/>
</dbReference>
<dbReference type="InterPro" id="IPR003594">
    <property type="entry name" value="HATPase_dom"/>
</dbReference>
<keyword evidence="7" id="KW-0067">ATP-binding</keyword>
<dbReference type="SUPFAM" id="SSF55874">
    <property type="entry name" value="ATPase domain of HSP90 chaperone/DNA topoisomerase II/histidine kinase"/>
    <property type="match status" value="1"/>
</dbReference>
<dbReference type="FunFam" id="3.30.565.10:FF:000002">
    <property type="entry name" value="DNA gyrase subunit B"/>
    <property type="match status" value="1"/>
</dbReference>
<dbReference type="FunFam" id="3.40.50.670:FF:000001">
    <property type="entry name" value="DNA topoisomerase 2"/>
    <property type="match status" value="1"/>
</dbReference>
<evidence type="ECO:0000256" key="10">
    <source>
        <dbReference type="ARBA" id="ARBA00023125"/>
    </source>
</evidence>
<dbReference type="InterPro" id="IPR036890">
    <property type="entry name" value="HATPase_C_sf"/>
</dbReference>
<keyword evidence="6" id="KW-0547">Nucleotide-binding</keyword>
<dbReference type="EMBL" id="QGQD01000018">
    <property type="protein sequence ID" value="TLD02281.1"/>
    <property type="molecule type" value="Genomic_DNA"/>
</dbReference>
<keyword evidence="10" id="KW-0238">DNA-binding</keyword>
<dbReference type="Pfam" id="PF00986">
    <property type="entry name" value="DNA_gyraseB_C"/>
    <property type="match status" value="1"/>
</dbReference>
<feature type="domain" description="Toprim" evidence="12">
    <location>
        <begin position="423"/>
        <end position="541"/>
    </location>
</feature>
<comment type="caution">
    <text evidence="13">The sequence shown here is derived from an EMBL/GenBank/DDBJ whole genome shotgun (WGS) entry which is preliminary data.</text>
</comment>
<evidence type="ECO:0000256" key="1">
    <source>
        <dbReference type="ARBA" id="ARBA00000185"/>
    </source>
</evidence>
<dbReference type="InterPro" id="IPR018522">
    <property type="entry name" value="TopoIIA_CS"/>
</dbReference>
<organism evidence="13 14">
    <name type="scientific">Robinsoniella peoriensis</name>
    <dbReference type="NCBI Taxonomy" id="180332"/>
    <lineage>
        <taxon>Bacteria</taxon>
        <taxon>Bacillati</taxon>
        <taxon>Bacillota</taxon>
        <taxon>Clostridia</taxon>
        <taxon>Lachnospirales</taxon>
        <taxon>Lachnospiraceae</taxon>
        <taxon>Robinsoniella</taxon>
    </lineage>
</organism>
<dbReference type="RefSeq" id="WP_027294251.1">
    <property type="nucleotide sequence ID" value="NZ_CABMJZ010000059.1"/>
</dbReference>
<name>A0A4U8QB80_9FIRM</name>
<dbReference type="GO" id="GO:0006265">
    <property type="term" value="P:DNA topological change"/>
    <property type="evidence" value="ECO:0007669"/>
    <property type="project" value="InterPro"/>
</dbReference>
<evidence type="ECO:0000256" key="9">
    <source>
        <dbReference type="ARBA" id="ARBA00023029"/>
    </source>
</evidence>
<dbReference type="InterPro" id="IPR013506">
    <property type="entry name" value="Topo_IIA_bsu_dom2"/>
</dbReference>
<dbReference type="EC" id="5.6.2.2" evidence="4"/>
<protein>
    <recommendedName>
        <fullName evidence="4">DNA topoisomerase (ATP-hydrolyzing)</fullName>
        <ecNumber evidence="4">5.6.2.2</ecNumber>
    </recommendedName>
</protein>
<keyword evidence="11 13" id="KW-0413">Isomerase</keyword>
<dbReference type="CDD" id="cd16928">
    <property type="entry name" value="HATPase_GyrB-like"/>
    <property type="match status" value="1"/>
</dbReference>
<dbReference type="SMART" id="SM00433">
    <property type="entry name" value="TOP2c"/>
    <property type="match status" value="1"/>
</dbReference>
<dbReference type="PRINTS" id="PR00418">
    <property type="entry name" value="TPI2FAMILY"/>
</dbReference>
<evidence type="ECO:0000256" key="7">
    <source>
        <dbReference type="ARBA" id="ARBA00022840"/>
    </source>
</evidence>
<dbReference type="STRING" id="180332.GCA_000797495_05324"/>
<evidence type="ECO:0000256" key="5">
    <source>
        <dbReference type="ARBA" id="ARBA00022723"/>
    </source>
</evidence>
<proteinExistence type="inferred from homology"/>
<evidence type="ECO:0000256" key="2">
    <source>
        <dbReference type="ARBA" id="ARBA00001946"/>
    </source>
</evidence>
<evidence type="ECO:0000256" key="3">
    <source>
        <dbReference type="ARBA" id="ARBA00010708"/>
    </source>
</evidence>
<dbReference type="Proteomes" id="UP000306509">
    <property type="component" value="Unassembled WGS sequence"/>
</dbReference>
<dbReference type="SUPFAM" id="SSF56719">
    <property type="entry name" value="Type II DNA topoisomerase"/>
    <property type="match status" value="1"/>
</dbReference>
<evidence type="ECO:0000256" key="8">
    <source>
        <dbReference type="ARBA" id="ARBA00022842"/>
    </source>
</evidence>
<keyword evidence="9" id="KW-0799">Topoisomerase</keyword>
<evidence type="ECO:0000259" key="12">
    <source>
        <dbReference type="PROSITE" id="PS50880"/>
    </source>
</evidence>
<keyword evidence="14" id="KW-1185">Reference proteome</keyword>
<comment type="similarity">
    <text evidence="3">Belongs to the type II topoisomerase GyrB family.</text>
</comment>
<dbReference type="Gene3D" id="3.40.50.670">
    <property type="match status" value="1"/>
</dbReference>
<gene>
    <name evidence="13" type="primary">parE</name>
    <name evidence="13" type="ORF">DSM106044_00793</name>
</gene>
<evidence type="ECO:0000313" key="13">
    <source>
        <dbReference type="EMBL" id="TLD02281.1"/>
    </source>
</evidence>
<dbReference type="InterPro" id="IPR014721">
    <property type="entry name" value="Ribsml_uS5_D2-typ_fold_subgr"/>
</dbReference>
<dbReference type="InterPro" id="IPR020568">
    <property type="entry name" value="Ribosomal_Su5_D2-typ_SF"/>
</dbReference>
<evidence type="ECO:0000256" key="4">
    <source>
        <dbReference type="ARBA" id="ARBA00012895"/>
    </source>
</evidence>
<dbReference type="PROSITE" id="PS50880">
    <property type="entry name" value="TOPRIM"/>
    <property type="match status" value="1"/>
</dbReference>
<reference evidence="13 14" key="1">
    <citation type="journal article" date="2019" name="Anaerobe">
        <title>Detection of Robinsoniella peoriensis in multiple bone samples of a trauma patient.</title>
        <authorList>
            <person name="Schrottner P."/>
            <person name="Hartwich K."/>
            <person name="Bunk B."/>
            <person name="Schober I."/>
            <person name="Helbig S."/>
            <person name="Rudolph W.W."/>
            <person name="Gunzer F."/>
        </authorList>
    </citation>
    <scope>NUCLEOTIDE SEQUENCE [LARGE SCALE GENOMIC DNA]</scope>
    <source>
        <strain evidence="13 14">DSM 106044</strain>
    </source>
</reference>
<dbReference type="AlphaFoldDB" id="A0A4U8QB80"/>
<comment type="catalytic activity">
    <reaction evidence="1">
        <text>ATP-dependent breakage, passage and rejoining of double-stranded DNA.</text>
        <dbReference type="EC" id="5.6.2.2"/>
    </reaction>
</comment>
<dbReference type="InterPro" id="IPR001241">
    <property type="entry name" value="Topo_IIA"/>
</dbReference>
<dbReference type="SUPFAM" id="SSF54211">
    <property type="entry name" value="Ribosomal protein S5 domain 2-like"/>
    <property type="match status" value="1"/>
</dbReference>
<dbReference type="OrthoDB" id="9802808at2"/>
<dbReference type="PANTHER" id="PTHR45866:SF1">
    <property type="entry name" value="DNA GYRASE SUBUNIT B, MITOCHONDRIAL"/>
    <property type="match status" value="1"/>
</dbReference>
<dbReference type="InterPro" id="IPR013759">
    <property type="entry name" value="Topo_IIA_B_C"/>
</dbReference>
<dbReference type="Gene3D" id="3.30.565.10">
    <property type="entry name" value="Histidine kinase-like ATPase, C-terminal domain"/>
    <property type="match status" value="1"/>
</dbReference>
<dbReference type="PANTHER" id="PTHR45866">
    <property type="entry name" value="DNA GYRASE/TOPOISOMERASE SUBUNIT B"/>
    <property type="match status" value="1"/>
</dbReference>
<accession>A0A4U8QB80</accession>
<dbReference type="InterPro" id="IPR006171">
    <property type="entry name" value="TOPRIM_dom"/>
</dbReference>
<keyword evidence="5" id="KW-0479">Metal-binding</keyword>
<dbReference type="GO" id="GO:0005524">
    <property type="term" value="F:ATP binding"/>
    <property type="evidence" value="ECO:0007669"/>
    <property type="project" value="UniProtKB-KW"/>
</dbReference>
<dbReference type="InterPro" id="IPR013760">
    <property type="entry name" value="Topo_IIA-like_dom_sf"/>
</dbReference>
<dbReference type="Gene3D" id="3.30.230.10">
    <property type="match status" value="1"/>
</dbReference>
<comment type="cofactor">
    <cofactor evidence="2">
        <name>Mg(2+)</name>
        <dbReference type="ChEBI" id="CHEBI:18420"/>
    </cofactor>
</comment>
<dbReference type="GO" id="GO:0034335">
    <property type="term" value="F:DNA negative supercoiling activity"/>
    <property type="evidence" value="ECO:0007669"/>
    <property type="project" value="UniProtKB-ARBA"/>
</dbReference>
<dbReference type="NCBIfam" id="NF004189">
    <property type="entry name" value="PRK05644.1"/>
    <property type="match status" value="1"/>
</dbReference>
<dbReference type="PROSITE" id="PS00177">
    <property type="entry name" value="TOPOISOMERASE_II"/>
    <property type="match status" value="1"/>
</dbReference>
<dbReference type="CDD" id="cd00822">
    <property type="entry name" value="TopoII_Trans_DNA_gyrase"/>
    <property type="match status" value="1"/>
</dbReference>
<dbReference type="Pfam" id="PF00204">
    <property type="entry name" value="DNA_gyraseB"/>
    <property type="match status" value="1"/>
</dbReference>
<dbReference type="Pfam" id="PF01751">
    <property type="entry name" value="Toprim"/>
    <property type="match status" value="1"/>
</dbReference>
<dbReference type="GO" id="GO:0046872">
    <property type="term" value="F:metal ion binding"/>
    <property type="evidence" value="ECO:0007669"/>
    <property type="project" value="UniProtKB-KW"/>
</dbReference>
<evidence type="ECO:0000256" key="6">
    <source>
        <dbReference type="ARBA" id="ARBA00022741"/>
    </source>
</evidence>
<evidence type="ECO:0000256" key="11">
    <source>
        <dbReference type="ARBA" id="ARBA00023235"/>
    </source>
</evidence>
<dbReference type="SMART" id="SM00387">
    <property type="entry name" value="HATPase_c"/>
    <property type="match status" value="1"/>
</dbReference>